<sequence length="428" mass="47706">MFLNVCVCVIFWFTTAKLCLSIGTDTLSKGQSLSGSQTLISKDEIFELGFFTTGTSSSHNIYLGIWYKDFPERTTVWVANRQTPLPNTTSTSILILSQNGNLGLFSNLDTFWSTNLMSTLPDSTEAVLLDNGNFILRDRSRPSVIFWQSFDHPTDTWLPESPLGFNKINGRTQHIVAWKNTEDPSPGMFSIEISQDETNEVSLLWNMSTRYFKSGAWTGRVFDSLPELSYILNFSFVSNKNETYYTYSLLNYAVFSRLVITPSGKLKQLTSLRNHNHRNWTETSVQPNNGICGAFGIYTDSLSNPCTCLQGFASVSTRPNEWLSGCSRKAPLQCGDSNSAKGKDGFLKTSKVKLPANRKVHPASNARRCKSACLQDCSCTAYTFSESGCLIWDGNLLNLQNDSSSEQSLYLKVANSELRDAKGCLDIS</sequence>
<feature type="domain" description="Apple" evidence="6">
    <location>
        <begin position="334"/>
        <end position="414"/>
    </location>
</feature>
<feature type="signal peptide" evidence="4">
    <location>
        <begin position="1"/>
        <end position="21"/>
    </location>
</feature>
<evidence type="ECO:0000256" key="2">
    <source>
        <dbReference type="ARBA" id="ARBA00023157"/>
    </source>
</evidence>
<comment type="caution">
    <text evidence="7">The sequence shown here is derived from an EMBL/GenBank/DDBJ whole genome shotgun (WGS) entry which is preliminary data.</text>
</comment>
<dbReference type="SUPFAM" id="SSF51110">
    <property type="entry name" value="alpha-D-mannose-specific plant lectins"/>
    <property type="match status" value="1"/>
</dbReference>
<evidence type="ECO:0000313" key="7">
    <source>
        <dbReference type="EMBL" id="KAL3844407.1"/>
    </source>
</evidence>
<reference evidence="7 8" key="1">
    <citation type="submission" date="2024-12" db="EMBL/GenBank/DDBJ databases">
        <title>The unique morphological basis and parallel evolutionary history of personate flowers in Penstemon.</title>
        <authorList>
            <person name="Depatie T.H."/>
            <person name="Wessinger C.A."/>
        </authorList>
    </citation>
    <scope>NUCLEOTIDE SEQUENCE [LARGE SCALE GENOMIC DNA]</scope>
    <source>
        <strain evidence="7">WTNN_2</strain>
        <tissue evidence="7">Leaf</tissue>
    </source>
</reference>
<evidence type="ECO:0000256" key="4">
    <source>
        <dbReference type="SAM" id="SignalP"/>
    </source>
</evidence>
<dbReference type="AlphaFoldDB" id="A0ABD3U5R0"/>
<evidence type="ECO:0000259" key="5">
    <source>
        <dbReference type="PROSITE" id="PS50927"/>
    </source>
</evidence>
<accession>A0ABD3U5R0</accession>
<evidence type="ECO:0000313" key="8">
    <source>
        <dbReference type="Proteomes" id="UP001634393"/>
    </source>
</evidence>
<dbReference type="FunFam" id="2.90.10.10:FF:000002">
    <property type="entry name" value="Serine/threonine-protein kinase"/>
    <property type="match status" value="1"/>
</dbReference>
<dbReference type="Pfam" id="PF08276">
    <property type="entry name" value="PAN_2"/>
    <property type="match status" value="1"/>
</dbReference>
<dbReference type="CDD" id="cd01098">
    <property type="entry name" value="PAN_AP_plant"/>
    <property type="match status" value="1"/>
</dbReference>
<dbReference type="PROSITE" id="PS50927">
    <property type="entry name" value="BULB_LECTIN"/>
    <property type="match status" value="1"/>
</dbReference>
<dbReference type="InterPro" id="IPR000858">
    <property type="entry name" value="S_locus_glycoprot_dom"/>
</dbReference>
<dbReference type="InterPro" id="IPR001480">
    <property type="entry name" value="Bulb-type_lectin_dom"/>
</dbReference>
<keyword evidence="3" id="KW-0325">Glycoprotein</keyword>
<keyword evidence="2" id="KW-1015">Disulfide bond</keyword>
<dbReference type="InterPro" id="IPR003609">
    <property type="entry name" value="Pan_app"/>
</dbReference>
<dbReference type="Proteomes" id="UP001634393">
    <property type="component" value="Unassembled WGS sequence"/>
</dbReference>
<dbReference type="Pfam" id="PF00954">
    <property type="entry name" value="S_locus_glycop"/>
    <property type="match status" value="1"/>
</dbReference>
<feature type="chain" id="PRO_5044894402" evidence="4">
    <location>
        <begin position="22"/>
        <end position="428"/>
    </location>
</feature>
<dbReference type="CDD" id="cd00028">
    <property type="entry name" value="B_lectin"/>
    <property type="match status" value="1"/>
</dbReference>
<dbReference type="PANTHER" id="PTHR32444:SF247">
    <property type="entry name" value="OS01G0958200 PROTEIN"/>
    <property type="match status" value="1"/>
</dbReference>
<proteinExistence type="predicted"/>
<dbReference type="InterPro" id="IPR036426">
    <property type="entry name" value="Bulb-type_lectin_dom_sf"/>
</dbReference>
<dbReference type="PROSITE" id="PS50948">
    <property type="entry name" value="PAN"/>
    <property type="match status" value="1"/>
</dbReference>
<dbReference type="EMBL" id="JBJXBP010000002">
    <property type="protein sequence ID" value="KAL3844407.1"/>
    <property type="molecule type" value="Genomic_DNA"/>
</dbReference>
<name>A0ABD3U5R0_9LAMI</name>
<dbReference type="PANTHER" id="PTHR32444">
    <property type="entry name" value="BULB-TYPE LECTIN DOMAIN-CONTAINING PROTEIN"/>
    <property type="match status" value="1"/>
</dbReference>
<evidence type="ECO:0000256" key="1">
    <source>
        <dbReference type="ARBA" id="ARBA00022729"/>
    </source>
</evidence>
<keyword evidence="8" id="KW-1185">Reference proteome</keyword>
<protein>
    <submittedName>
        <fullName evidence="7">Uncharacterized protein</fullName>
    </submittedName>
</protein>
<dbReference type="Pfam" id="PF01453">
    <property type="entry name" value="B_lectin"/>
    <property type="match status" value="1"/>
</dbReference>
<keyword evidence="1 4" id="KW-0732">Signal</keyword>
<gene>
    <name evidence="7" type="ORF">ACJIZ3_001810</name>
</gene>
<evidence type="ECO:0000259" key="6">
    <source>
        <dbReference type="PROSITE" id="PS50948"/>
    </source>
</evidence>
<dbReference type="SMART" id="SM00108">
    <property type="entry name" value="B_lectin"/>
    <property type="match status" value="1"/>
</dbReference>
<feature type="domain" description="Bulb-type lectin" evidence="5">
    <location>
        <begin position="24"/>
        <end position="149"/>
    </location>
</feature>
<dbReference type="Gene3D" id="2.90.10.10">
    <property type="entry name" value="Bulb-type lectin domain"/>
    <property type="match status" value="1"/>
</dbReference>
<organism evidence="7 8">
    <name type="scientific">Penstemon smallii</name>
    <dbReference type="NCBI Taxonomy" id="265156"/>
    <lineage>
        <taxon>Eukaryota</taxon>
        <taxon>Viridiplantae</taxon>
        <taxon>Streptophyta</taxon>
        <taxon>Embryophyta</taxon>
        <taxon>Tracheophyta</taxon>
        <taxon>Spermatophyta</taxon>
        <taxon>Magnoliopsida</taxon>
        <taxon>eudicotyledons</taxon>
        <taxon>Gunneridae</taxon>
        <taxon>Pentapetalae</taxon>
        <taxon>asterids</taxon>
        <taxon>lamiids</taxon>
        <taxon>Lamiales</taxon>
        <taxon>Plantaginaceae</taxon>
        <taxon>Cheloneae</taxon>
        <taxon>Penstemon</taxon>
    </lineage>
</organism>
<dbReference type="SMART" id="SM00473">
    <property type="entry name" value="PAN_AP"/>
    <property type="match status" value="1"/>
</dbReference>
<evidence type="ECO:0000256" key="3">
    <source>
        <dbReference type="ARBA" id="ARBA00023180"/>
    </source>
</evidence>